<protein>
    <submittedName>
        <fullName evidence="3">Uncharacterized protein</fullName>
    </submittedName>
</protein>
<proteinExistence type="predicted"/>
<dbReference type="Proteomes" id="UP000076798">
    <property type="component" value="Unassembled WGS sequence"/>
</dbReference>
<keyword evidence="4" id="KW-1185">Reference proteome</keyword>
<feature type="region of interest" description="Disordered" evidence="2">
    <location>
        <begin position="95"/>
        <end position="119"/>
    </location>
</feature>
<name>A0A166FVA7_9AGAM</name>
<accession>A0A166FVA7</accession>
<dbReference type="EMBL" id="KV428025">
    <property type="protein sequence ID" value="KZT41032.1"/>
    <property type="molecule type" value="Genomic_DNA"/>
</dbReference>
<keyword evidence="1" id="KW-0175">Coiled coil</keyword>
<gene>
    <name evidence="3" type="ORF">SISSUDRAFT_1059779</name>
</gene>
<evidence type="ECO:0000256" key="1">
    <source>
        <dbReference type="SAM" id="Coils"/>
    </source>
</evidence>
<evidence type="ECO:0000313" key="3">
    <source>
        <dbReference type="EMBL" id="KZT41032.1"/>
    </source>
</evidence>
<evidence type="ECO:0000256" key="2">
    <source>
        <dbReference type="SAM" id="MobiDB-lite"/>
    </source>
</evidence>
<evidence type="ECO:0000313" key="4">
    <source>
        <dbReference type="Proteomes" id="UP000076798"/>
    </source>
</evidence>
<feature type="compositionally biased region" description="Basic and acidic residues" evidence="2">
    <location>
        <begin position="110"/>
        <end position="119"/>
    </location>
</feature>
<reference evidence="3 4" key="1">
    <citation type="journal article" date="2016" name="Mol. Biol. Evol.">
        <title>Comparative Genomics of Early-Diverging Mushroom-Forming Fungi Provides Insights into the Origins of Lignocellulose Decay Capabilities.</title>
        <authorList>
            <person name="Nagy L.G."/>
            <person name="Riley R."/>
            <person name="Tritt A."/>
            <person name="Adam C."/>
            <person name="Daum C."/>
            <person name="Floudas D."/>
            <person name="Sun H."/>
            <person name="Yadav J.S."/>
            <person name="Pangilinan J."/>
            <person name="Larsson K.H."/>
            <person name="Matsuura K."/>
            <person name="Barry K."/>
            <person name="Labutti K."/>
            <person name="Kuo R."/>
            <person name="Ohm R.A."/>
            <person name="Bhattacharya S.S."/>
            <person name="Shirouzu T."/>
            <person name="Yoshinaga Y."/>
            <person name="Martin F.M."/>
            <person name="Grigoriev I.V."/>
            <person name="Hibbett D.S."/>
        </authorList>
    </citation>
    <scope>NUCLEOTIDE SEQUENCE [LARGE SCALE GENOMIC DNA]</scope>
    <source>
        <strain evidence="3 4">HHB10207 ss-3</strain>
    </source>
</reference>
<feature type="coiled-coil region" evidence="1">
    <location>
        <begin position="167"/>
        <end position="194"/>
    </location>
</feature>
<organism evidence="3 4">
    <name type="scientific">Sistotremastrum suecicum HHB10207 ss-3</name>
    <dbReference type="NCBI Taxonomy" id="1314776"/>
    <lineage>
        <taxon>Eukaryota</taxon>
        <taxon>Fungi</taxon>
        <taxon>Dikarya</taxon>
        <taxon>Basidiomycota</taxon>
        <taxon>Agaricomycotina</taxon>
        <taxon>Agaricomycetes</taxon>
        <taxon>Sistotremastrales</taxon>
        <taxon>Sistotremastraceae</taxon>
        <taxon>Sistotremastrum</taxon>
    </lineage>
</organism>
<dbReference type="AlphaFoldDB" id="A0A166FVA7"/>
<sequence>MASYMGPCNLRCNQCQLCIAARQHNVMIHNTSFQSLSSSPSLNSAFLQPHPFPAPSLPGAHVPSWPPANPFEVAPAAESPGSPVRIASLPLISNDQVGAERTRPQAQKNNEIRAQHKRSEALNNMKSLIDELRQEYLRGQRDLLTSQIAYMDARGQADALRVAVAILNHWRVELRRLHRELAELEAALDNGNRFD</sequence>